<reference evidence="2 4" key="3">
    <citation type="submission" date="2016-06" db="EMBL/GenBank/DDBJ databases">
        <title>Identification of putative biosynthetic pathways for the production of bioactive secondary metabolites by the marine actinomycete Kocuria kristinae RUTW2-3.</title>
        <authorList>
            <person name="Waterworth S.C."/>
            <person name="Walmsley T.A."/>
            <person name="Matongo T."/>
            <person name="Davies-Coleman M.T."/>
            <person name="Dorrington R.A."/>
        </authorList>
    </citation>
    <scope>NUCLEOTIDE SEQUENCE [LARGE SCALE GENOMIC DNA]</scope>
    <source>
        <strain evidence="4">RuSp02-3</strain>
        <strain evidence="2">RUTW2-3</strain>
        <strain evidence="3 5">RUTW4-5</strain>
    </source>
</reference>
<reference evidence="4" key="1">
    <citation type="submission" date="2016-04" db="EMBL/GenBank/DDBJ databases">
        <authorList>
            <person name="Waterworth S."/>
            <person name="Matcher G."/>
        </authorList>
    </citation>
    <scope>NUCLEOTIDE SEQUENCE [LARGE SCALE GENOMIC DNA]</scope>
    <source>
        <strain evidence="4">RuSp02-3</strain>
    </source>
</reference>
<evidence type="ECO:0000313" key="5">
    <source>
        <dbReference type="Proteomes" id="UP000092021"/>
    </source>
</evidence>
<reference evidence="2" key="2">
    <citation type="submission" date="2016-04" db="EMBL/GenBank/DDBJ databases">
        <authorList>
            <person name="Evans L.H."/>
            <person name="Alamgir A."/>
            <person name="Owens N."/>
            <person name="Weber N.D."/>
            <person name="Virtaneva K."/>
            <person name="Barbian K."/>
            <person name="Babar A."/>
            <person name="Rosenke K."/>
        </authorList>
    </citation>
    <scope>NUCLEOTIDE SEQUENCE [LARGE SCALE GENOMIC DNA]</scope>
    <source>
        <strain evidence="2">RUTW2-3</strain>
    </source>
</reference>
<name>A0A147DZW6_9MICC</name>
<feature type="transmembrane region" description="Helical" evidence="1">
    <location>
        <begin position="37"/>
        <end position="53"/>
    </location>
</feature>
<sequence>MEWHFGYLPAGTAGLILSSAATRITLAATSEESYAWAYLYALTFAACLLLGAVHRIRLRPWHAEYTQGVKTFKITRSGVRSTGSLRIDRPMEEAQEVFLLGVATVESVKFDGRDGRMLHFRQGLSIRSWGEKFTAEFTEEGRGVSVKLTARPSVKTTVLDFDQGKIMIYEILSAVDAQNRLQGAISR</sequence>
<keyword evidence="1" id="KW-0812">Transmembrane</keyword>
<dbReference type="AlphaFoldDB" id="A0A147DZW6"/>
<evidence type="ECO:0000256" key="1">
    <source>
        <dbReference type="SAM" id="Phobius"/>
    </source>
</evidence>
<organism evidence="2 4">
    <name type="scientific">Rothia kristinae</name>
    <dbReference type="NCBI Taxonomy" id="37923"/>
    <lineage>
        <taxon>Bacteria</taxon>
        <taxon>Bacillati</taxon>
        <taxon>Actinomycetota</taxon>
        <taxon>Actinomycetes</taxon>
        <taxon>Micrococcales</taxon>
        <taxon>Micrococcaceae</taxon>
        <taxon>Rothia</taxon>
    </lineage>
</organism>
<dbReference type="RefSeq" id="WP_058730568.1">
    <property type="nucleotide sequence ID" value="NZ_JADPWM010000019.1"/>
</dbReference>
<keyword evidence="1" id="KW-0472">Membrane</keyword>
<protein>
    <submittedName>
        <fullName evidence="2">Uncharacterized protein</fullName>
    </submittedName>
</protein>
<comment type="caution">
    <text evidence="2">The sequence shown here is derived from an EMBL/GenBank/DDBJ whole genome shotgun (WGS) entry which is preliminary data.</text>
</comment>
<evidence type="ECO:0000313" key="2">
    <source>
        <dbReference type="EMBL" id="OAX51364.1"/>
    </source>
</evidence>
<evidence type="ECO:0000313" key="4">
    <source>
        <dbReference type="Proteomes" id="UP000053171"/>
    </source>
</evidence>
<dbReference type="EMBL" id="LWGZ01001006">
    <property type="protein sequence ID" value="OAX54241.1"/>
    <property type="molecule type" value="Genomic_DNA"/>
</dbReference>
<proteinExistence type="predicted"/>
<dbReference type="PATRIC" id="fig|37923.10.peg.750"/>
<accession>A0A147DZW6</accession>
<keyword evidence="4" id="KW-1185">Reference proteome</keyword>
<keyword evidence="1" id="KW-1133">Transmembrane helix</keyword>
<dbReference type="EMBL" id="LJBJ02000022">
    <property type="protein sequence ID" value="OAX51364.1"/>
    <property type="molecule type" value="Genomic_DNA"/>
</dbReference>
<gene>
    <name evidence="3" type="ORF">A5N15_11230</name>
    <name evidence="2" type="ORF">AN277_0209325</name>
</gene>
<dbReference type="Proteomes" id="UP000092021">
    <property type="component" value="Unassembled WGS sequence"/>
</dbReference>
<dbReference type="Proteomes" id="UP000053171">
    <property type="component" value="Unassembled WGS sequence"/>
</dbReference>
<evidence type="ECO:0000313" key="3">
    <source>
        <dbReference type="EMBL" id="OAX54241.1"/>
    </source>
</evidence>